<evidence type="ECO:0000313" key="3">
    <source>
        <dbReference type="Proteomes" id="UP000245429"/>
    </source>
</evidence>
<dbReference type="Gene3D" id="1.10.357.10">
    <property type="entry name" value="Tetracycline Repressor, domain 2"/>
    <property type="match status" value="1"/>
</dbReference>
<proteinExistence type="predicted"/>
<dbReference type="RefSeq" id="WP_109570573.1">
    <property type="nucleotide sequence ID" value="NZ_CP029463.1"/>
</dbReference>
<dbReference type="InterPro" id="IPR041673">
    <property type="entry name" value="TetR_C_23"/>
</dbReference>
<dbReference type="Pfam" id="PF17931">
    <property type="entry name" value="TetR_C_23"/>
    <property type="match status" value="1"/>
</dbReference>
<reference evidence="2 3" key="1">
    <citation type="submission" date="2018-05" db="EMBL/GenBank/DDBJ databases">
        <title>Flavobacterium sp. MEBiC07310.</title>
        <authorList>
            <person name="Baek K."/>
        </authorList>
    </citation>
    <scope>NUCLEOTIDE SEQUENCE [LARGE SCALE GENOMIC DNA]</scope>
    <source>
        <strain evidence="2 3">MEBiC07310</strain>
    </source>
</reference>
<gene>
    <name evidence="2" type="ORF">DI487_01695</name>
</gene>
<organism evidence="2 3">
    <name type="scientific">Flavobacterium sediminis</name>
    <dbReference type="NCBI Taxonomy" id="2201181"/>
    <lineage>
        <taxon>Bacteria</taxon>
        <taxon>Pseudomonadati</taxon>
        <taxon>Bacteroidota</taxon>
        <taxon>Flavobacteriia</taxon>
        <taxon>Flavobacteriales</taxon>
        <taxon>Flavobacteriaceae</taxon>
        <taxon>Flavobacterium</taxon>
    </lineage>
</organism>
<sequence>MAKKVVKDKNGILEAYTQELLKTNEKPKSVYAFCESIKISEKEFYEHFTNFDQLEESVFTYFFEATVKTLSNSKDYDSYDVKTKLLSFYFTFFEQLTANRTLVLLLLENGKPALENLKKLSSLRVEFKKYVDGLGIKPVDLPKENLEKIQQKGISELAWLQLMSTLKFWIDDTSAGFEKTDVFIEKSIQAGFDFLSLEPLKNIIDFGKFIWQEKVKA</sequence>
<dbReference type="InterPro" id="IPR036271">
    <property type="entry name" value="Tet_transcr_reg_TetR-rel_C_sf"/>
</dbReference>
<dbReference type="OrthoDB" id="977687at2"/>
<dbReference type="Proteomes" id="UP000245429">
    <property type="component" value="Chromosome"/>
</dbReference>
<feature type="domain" description="Tetracyclin repressor-like C-terminal" evidence="1">
    <location>
        <begin position="84"/>
        <end position="210"/>
    </location>
</feature>
<evidence type="ECO:0000313" key="2">
    <source>
        <dbReference type="EMBL" id="AWM15235.1"/>
    </source>
</evidence>
<dbReference type="EMBL" id="CP029463">
    <property type="protein sequence ID" value="AWM15235.1"/>
    <property type="molecule type" value="Genomic_DNA"/>
</dbReference>
<dbReference type="SUPFAM" id="SSF48498">
    <property type="entry name" value="Tetracyclin repressor-like, C-terminal domain"/>
    <property type="match status" value="1"/>
</dbReference>
<protein>
    <submittedName>
        <fullName evidence="2">Heat-shock protein</fullName>
    </submittedName>
</protein>
<name>A0A2U8QZI4_9FLAO</name>
<keyword evidence="3" id="KW-1185">Reference proteome</keyword>
<dbReference type="AlphaFoldDB" id="A0A2U8QZI4"/>
<evidence type="ECO:0000259" key="1">
    <source>
        <dbReference type="Pfam" id="PF17931"/>
    </source>
</evidence>
<accession>A0A2U8QZI4</accession>
<dbReference type="KEGG" id="fse:DI487_01695"/>